<dbReference type="SUPFAM" id="SSF53098">
    <property type="entry name" value="Ribonuclease H-like"/>
    <property type="match status" value="1"/>
</dbReference>
<accession>A0A8B8BX51</accession>
<dbReference type="Gene3D" id="3.10.10.10">
    <property type="entry name" value="HIV Type 1 Reverse Transcriptase, subunit A, domain 1"/>
    <property type="match status" value="1"/>
</dbReference>
<dbReference type="InterPro" id="IPR036397">
    <property type="entry name" value="RNaseH_sf"/>
</dbReference>
<keyword evidence="6" id="KW-0378">Hydrolase</keyword>
<keyword evidence="5" id="KW-0255">Endonuclease</keyword>
<dbReference type="GO" id="GO:0004190">
    <property type="term" value="F:aspartic-type endopeptidase activity"/>
    <property type="evidence" value="ECO:0007669"/>
    <property type="project" value="InterPro"/>
</dbReference>
<evidence type="ECO:0000259" key="9">
    <source>
        <dbReference type="PROSITE" id="PS50878"/>
    </source>
</evidence>
<dbReference type="Gene3D" id="1.10.340.70">
    <property type="match status" value="1"/>
</dbReference>
<dbReference type="OrthoDB" id="10053045at2759"/>
<evidence type="ECO:0000256" key="4">
    <source>
        <dbReference type="ARBA" id="ARBA00022722"/>
    </source>
</evidence>
<feature type="compositionally biased region" description="Basic and acidic residues" evidence="8">
    <location>
        <begin position="1322"/>
        <end position="1331"/>
    </location>
</feature>
<dbReference type="InterPro" id="IPR021109">
    <property type="entry name" value="Peptidase_aspartic_dom_sf"/>
</dbReference>
<dbReference type="Pfam" id="PF17917">
    <property type="entry name" value="RT_RNaseH"/>
    <property type="match status" value="1"/>
</dbReference>
<feature type="domain" description="Reverse transcriptase" evidence="9">
    <location>
        <begin position="472"/>
        <end position="649"/>
    </location>
</feature>
<dbReference type="FunFam" id="3.30.420.10:FF:000063">
    <property type="entry name" value="Retrovirus-related Pol polyprotein from transposon 297-like Protein"/>
    <property type="match status" value="1"/>
</dbReference>
<proteinExistence type="predicted"/>
<sequence>MAQLINTDLGGIPNFDCEGEPTTVGARWQKWKRAFQLFVASKGIENAAQKKALLLHCGGMKMQDIYFTFPAARDPGQDETEYDVAMEQLDNYFRPRVNTPFERHGFRLMTQEQTESVDQFVTRLKQKAEHCNFDNADEQIRDQVIEKCRSSHLRRKLLEKGGDLTLEQTLTTARAFEQSQQQASGIEGGKSLEASVNKVSVRKPKQNMNIACHRCGLSGHIQSDPSCPARGQECKKCHKVGHYARCCKSSTFKTPKNTGRRKPKQHVRMVNTKDPEDSDEAYAFILSTNSAQETSQAFTIGGVNHPTVTTNIGGVQNIRMIVDSGASCNVIDSCLWEELKRRRVKCISKKSDKKLYPYGSSKPLETMGTFITDIAVGSSSVEAEVIVIRGKGQALLGHKTATDLGILNLNFLSESDLFTKYEKYFSGVGKLENFKLTLHIDETVTPVAQPVRRIPFAMREKVEVKLKELQDLDIIEPVEGPSSWVSPIVVTPKPSGDIRLCVDMRHANEAIIRERHPIPTIDEILHDLNGSCIFSKLDLKWGFHQLELAEESRDITTFVTHAGLFRYKRLSFGVTSAPEIYQHTIQQALQGCDGVRNVSDDIIVHAKTMEEHDRRLKAVIEKLGSKGLTFNKEKCQFRLRKLEFMGHVLSDKGIDPTRDKVKAIVEARPPTNMSEVRSFLGLVTYCGKFIPNLATTSEPLRMLTRKNQPFTWGQDQEQSFNKLKEKLSKAETLGYFDPKARTQVIADASPVGLGAVLVQIQKGEPRIICYASKSLTDVERRYSQTEKEALALVWACERFYLYLYGCEFDLLTDHKPLQFIYSKKSNPSARIQRWVLRLQPFKFTVKYIPGHKNIADVLSRLSIQESAETSCCSQMSEDFVRFVALQAVPKAVTIQDVEKESAGDFELCRIREALKTGDWRLCDESYISVKNELCRVGKVVLRGTRIVIPTSMRQKVLSAAHEGHQGITKTKQRLRGKVWWPKIDNDAEHVCRKCYACQIVGGPSPPEPLRRRVLPDYPWQATAIDLMGPFPSGESVLVYVDYFSRFFETFILKNTGTTKIIQCLEETFARYGIPETLRSDNGPQFCSAEFESFLEENGIVHETSTPFWPQANGEVERQNKTLLKAIRAAHAEGKDWRKELPKFLVAYRNTPHTVTGVAPNKLVFKYPIKTKIPSLADREDEDREEKDIRVRDWMHKKREKEYADRSRNAKNSSIQVGDQVLVKQQRENKLSSKFEPEPYEVIQRTGNEVMLKASHGGTYRRNVAHVKNVHSNGNFKFDEVADSIEDANIQERADTPKVDDVTTSDVDIGGNNDPVSSTGNEDSVRTRPIRERKLPDRFKDFVLT</sequence>
<dbReference type="GO" id="GO:0008270">
    <property type="term" value="F:zinc ion binding"/>
    <property type="evidence" value="ECO:0007669"/>
    <property type="project" value="InterPro"/>
</dbReference>
<name>A0A8B8BX51_CRAVI</name>
<dbReference type="Proteomes" id="UP000694844">
    <property type="component" value="Chromosome 9"/>
</dbReference>
<organism evidence="11 12">
    <name type="scientific">Crassostrea virginica</name>
    <name type="common">Eastern oyster</name>
    <dbReference type="NCBI Taxonomy" id="6565"/>
    <lineage>
        <taxon>Eukaryota</taxon>
        <taxon>Metazoa</taxon>
        <taxon>Spiralia</taxon>
        <taxon>Lophotrochozoa</taxon>
        <taxon>Mollusca</taxon>
        <taxon>Bivalvia</taxon>
        <taxon>Autobranchia</taxon>
        <taxon>Pteriomorphia</taxon>
        <taxon>Ostreida</taxon>
        <taxon>Ostreoidea</taxon>
        <taxon>Ostreidae</taxon>
        <taxon>Crassostrea</taxon>
    </lineage>
</organism>
<dbReference type="Gene3D" id="4.10.60.10">
    <property type="entry name" value="Zinc finger, CCHC-type"/>
    <property type="match status" value="1"/>
</dbReference>
<dbReference type="InterPro" id="IPR001878">
    <property type="entry name" value="Znf_CCHC"/>
</dbReference>
<evidence type="ECO:0000313" key="11">
    <source>
        <dbReference type="Proteomes" id="UP000694844"/>
    </source>
</evidence>
<dbReference type="InterPro" id="IPR000477">
    <property type="entry name" value="RT_dom"/>
</dbReference>
<dbReference type="Pfam" id="PF00665">
    <property type="entry name" value="rve"/>
    <property type="match status" value="1"/>
</dbReference>
<dbReference type="SMART" id="SM00343">
    <property type="entry name" value="ZnF_C2HC"/>
    <property type="match status" value="2"/>
</dbReference>
<feature type="region of interest" description="Disordered" evidence="8">
    <location>
        <begin position="254"/>
        <end position="274"/>
    </location>
</feature>
<dbReference type="Gene3D" id="3.30.70.270">
    <property type="match status" value="2"/>
</dbReference>
<dbReference type="EC" id="2.7.7.49" evidence="1"/>
<evidence type="ECO:0000259" key="10">
    <source>
        <dbReference type="PROSITE" id="PS50994"/>
    </source>
</evidence>
<keyword evidence="11" id="KW-1185">Reference proteome</keyword>
<dbReference type="InterPro" id="IPR012337">
    <property type="entry name" value="RNaseH-like_sf"/>
</dbReference>
<evidence type="ECO:0000256" key="8">
    <source>
        <dbReference type="SAM" id="MobiDB-lite"/>
    </source>
</evidence>
<dbReference type="InterPro" id="IPR041373">
    <property type="entry name" value="RT_RNaseH"/>
</dbReference>
<evidence type="ECO:0000256" key="1">
    <source>
        <dbReference type="ARBA" id="ARBA00012493"/>
    </source>
</evidence>
<dbReference type="InterPro" id="IPR043128">
    <property type="entry name" value="Rev_trsase/Diguanyl_cyclase"/>
</dbReference>
<dbReference type="CDD" id="cd01647">
    <property type="entry name" value="RT_LTR"/>
    <property type="match status" value="1"/>
</dbReference>
<reference evidence="12" key="1">
    <citation type="submission" date="2025-08" db="UniProtKB">
        <authorList>
            <consortium name="RefSeq"/>
        </authorList>
    </citation>
    <scope>IDENTIFICATION</scope>
    <source>
        <tissue evidence="12">Whole sample</tissue>
    </source>
</reference>
<dbReference type="InterPro" id="IPR050951">
    <property type="entry name" value="Retrovirus_Pol_polyprotein"/>
</dbReference>
<dbReference type="GeneID" id="111113952"/>
<dbReference type="PROSITE" id="PS00141">
    <property type="entry name" value="ASP_PROTEASE"/>
    <property type="match status" value="1"/>
</dbReference>
<dbReference type="PROSITE" id="PS50878">
    <property type="entry name" value="RT_POL"/>
    <property type="match status" value="1"/>
</dbReference>
<dbReference type="InterPro" id="IPR041588">
    <property type="entry name" value="Integrase_H2C2"/>
</dbReference>
<keyword evidence="4" id="KW-0540">Nuclease</keyword>
<keyword evidence="2" id="KW-0808">Transferase</keyword>
<dbReference type="SUPFAM" id="SSF56672">
    <property type="entry name" value="DNA/RNA polymerases"/>
    <property type="match status" value="1"/>
</dbReference>
<dbReference type="InterPro" id="IPR001969">
    <property type="entry name" value="Aspartic_peptidase_AS"/>
</dbReference>
<dbReference type="InterPro" id="IPR043502">
    <property type="entry name" value="DNA/RNA_pol_sf"/>
</dbReference>
<dbReference type="GO" id="GO:0006508">
    <property type="term" value="P:proteolysis"/>
    <property type="evidence" value="ECO:0007669"/>
    <property type="project" value="InterPro"/>
</dbReference>
<feature type="domain" description="Integrase catalytic" evidence="10">
    <location>
        <begin position="1011"/>
        <end position="1167"/>
    </location>
</feature>
<dbReference type="PANTHER" id="PTHR37984">
    <property type="entry name" value="PROTEIN CBG26694"/>
    <property type="match status" value="1"/>
</dbReference>
<dbReference type="Gene3D" id="3.30.420.10">
    <property type="entry name" value="Ribonuclease H-like superfamily/Ribonuclease H"/>
    <property type="match status" value="1"/>
</dbReference>
<dbReference type="Pfam" id="PF17921">
    <property type="entry name" value="Integrase_H2C2"/>
    <property type="match status" value="1"/>
</dbReference>
<dbReference type="FunFam" id="3.10.10.10:FF:000003">
    <property type="entry name" value="Retrovirus-related Pol polyprotein from transposon 297-like Protein"/>
    <property type="match status" value="1"/>
</dbReference>
<evidence type="ECO:0000256" key="3">
    <source>
        <dbReference type="ARBA" id="ARBA00022695"/>
    </source>
</evidence>
<dbReference type="CDD" id="cd09274">
    <property type="entry name" value="RNase_HI_RT_Ty3"/>
    <property type="match status" value="1"/>
</dbReference>
<dbReference type="InterPro" id="IPR001584">
    <property type="entry name" value="Integrase_cat-core"/>
</dbReference>
<dbReference type="KEGG" id="cvn:111113952"/>
<dbReference type="GO" id="GO:0003964">
    <property type="term" value="F:RNA-directed DNA polymerase activity"/>
    <property type="evidence" value="ECO:0007669"/>
    <property type="project" value="UniProtKB-KW"/>
</dbReference>
<evidence type="ECO:0000256" key="5">
    <source>
        <dbReference type="ARBA" id="ARBA00022759"/>
    </source>
</evidence>
<evidence type="ECO:0000256" key="7">
    <source>
        <dbReference type="ARBA" id="ARBA00022918"/>
    </source>
</evidence>
<dbReference type="GO" id="GO:0003676">
    <property type="term" value="F:nucleic acid binding"/>
    <property type="evidence" value="ECO:0007669"/>
    <property type="project" value="InterPro"/>
</dbReference>
<keyword evidence="7" id="KW-0695">RNA-directed DNA polymerase</keyword>
<protein>
    <recommendedName>
        <fullName evidence="1">RNA-directed DNA polymerase</fullName>
        <ecNumber evidence="1">2.7.7.49</ecNumber>
    </recommendedName>
</protein>
<dbReference type="Pfam" id="PF00078">
    <property type="entry name" value="RVT_1"/>
    <property type="match status" value="1"/>
</dbReference>
<dbReference type="GO" id="GO:0004519">
    <property type="term" value="F:endonuclease activity"/>
    <property type="evidence" value="ECO:0007669"/>
    <property type="project" value="UniProtKB-KW"/>
</dbReference>
<dbReference type="FunFam" id="1.10.340.70:FF:000003">
    <property type="entry name" value="Protein CBG25708"/>
    <property type="match status" value="1"/>
</dbReference>
<feature type="compositionally biased region" description="Basic residues" evidence="8">
    <location>
        <begin position="258"/>
        <end position="267"/>
    </location>
</feature>
<dbReference type="RefSeq" id="XP_022307953.1">
    <property type="nucleotide sequence ID" value="XM_022452245.1"/>
</dbReference>
<evidence type="ECO:0000256" key="6">
    <source>
        <dbReference type="ARBA" id="ARBA00022801"/>
    </source>
</evidence>
<dbReference type="GO" id="GO:0015074">
    <property type="term" value="P:DNA integration"/>
    <property type="evidence" value="ECO:0007669"/>
    <property type="project" value="InterPro"/>
</dbReference>
<feature type="region of interest" description="Disordered" evidence="8">
    <location>
        <begin position="1290"/>
        <end position="1331"/>
    </location>
</feature>
<gene>
    <name evidence="12" type="primary">LOC111113952</name>
</gene>
<dbReference type="PROSITE" id="PS50994">
    <property type="entry name" value="INTEGRASE"/>
    <property type="match status" value="1"/>
</dbReference>
<dbReference type="PANTHER" id="PTHR37984:SF11">
    <property type="entry name" value="INTEGRASE CATALYTIC DOMAIN-CONTAINING PROTEIN"/>
    <property type="match status" value="1"/>
</dbReference>
<dbReference type="Gene3D" id="2.40.70.10">
    <property type="entry name" value="Acid Proteases"/>
    <property type="match status" value="1"/>
</dbReference>
<dbReference type="FunFam" id="3.30.70.270:FF:000023">
    <property type="entry name" value="Pol"/>
    <property type="match status" value="1"/>
</dbReference>
<evidence type="ECO:0000313" key="12">
    <source>
        <dbReference type="RefSeq" id="XP_022307953.1"/>
    </source>
</evidence>
<evidence type="ECO:0000256" key="2">
    <source>
        <dbReference type="ARBA" id="ARBA00022679"/>
    </source>
</evidence>
<keyword evidence="3" id="KW-0548">Nucleotidyltransferase</keyword>
<feature type="compositionally biased region" description="Basic and acidic residues" evidence="8">
    <location>
        <begin position="1290"/>
        <end position="1300"/>
    </location>
</feature>